<reference evidence="4 5" key="1">
    <citation type="submission" date="2018-09" db="EMBL/GenBank/DDBJ databases">
        <title>Genomic investigation of the strawberry pathogen Phytophthora fragariae indicates pathogenicity is determined by transcriptional variation in three key races.</title>
        <authorList>
            <person name="Adams T.M."/>
            <person name="Armitage A.D."/>
            <person name="Sobczyk M.K."/>
            <person name="Bates H.J."/>
            <person name="Dunwell J.M."/>
            <person name="Nellist C.F."/>
            <person name="Harrison R.J."/>
        </authorList>
    </citation>
    <scope>NUCLEOTIDE SEQUENCE [LARGE SCALE GENOMIC DNA]</scope>
    <source>
        <strain evidence="3 4">SCRP249</strain>
        <strain evidence="2 5">SCRP324</strain>
    </source>
</reference>
<evidence type="ECO:0000313" key="2">
    <source>
        <dbReference type="EMBL" id="KAE9023009.1"/>
    </source>
</evidence>
<dbReference type="EMBL" id="QXFU01000722">
    <property type="protein sequence ID" value="KAE9023009.1"/>
    <property type="molecule type" value="Genomic_DNA"/>
</dbReference>
<dbReference type="EMBL" id="QXFV01000618">
    <property type="protein sequence ID" value="KAE9032671.1"/>
    <property type="molecule type" value="Genomic_DNA"/>
</dbReference>
<dbReference type="AlphaFoldDB" id="A0A6A3MJ75"/>
<evidence type="ECO:0000256" key="1">
    <source>
        <dbReference type="SAM" id="MobiDB-lite"/>
    </source>
</evidence>
<feature type="region of interest" description="Disordered" evidence="1">
    <location>
        <begin position="1"/>
        <end position="27"/>
    </location>
</feature>
<proteinExistence type="predicted"/>
<sequence length="112" mass="12526">MPGSRGTPKSRGRGSSTDAATKQKRSNTKLVVAPMKLFLGECFVLDGKSPQYRDDVLELGATAEKELLSFLREHEINARRAQNVLKPMRKLYKAVHLNALVRCYNQLQPAGR</sequence>
<gene>
    <name evidence="3" type="ORF">PR001_g10506</name>
    <name evidence="2" type="ORF">PR002_g11823</name>
</gene>
<evidence type="ECO:0000313" key="5">
    <source>
        <dbReference type="Proteomes" id="UP000435112"/>
    </source>
</evidence>
<dbReference type="Proteomes" id="UP000429607">
    <property type="component" value="Unassembled WGS sequence"/>
</dbReference>
<evidence type="ECO:0000313" key="4">
    <source>
        <dbReference type="Proteomes" id="UP000429607"/>
    </source>
</evidence>
<evidence type="ECO:0000313" key="3">
    <source>
        <dbReference type="EMBL" id="KAE9032671.1"/>
    </source>
</evidence>
<comment type="caution">
    <text evidence="3">The sequence shown here is derived from an EMBL/GenBank/DDBJ whole genome shotgun (WGS) entry which is preliminary data.</text>
</comment>
<dbReference type="Proteomes" id="UP000435112">
    <property type="component" value="Unassembled WGS sequence"/>
</dbReference>
<accession>A0A6A3MJ75</accession>
<protein>
    <submittedName>
        <fullName evidence="3">Uncharacterized protein</fullName>
    </submittedName>
</protein>
<dbReference type="OrthoDB" id="110301at2759"/>
<organism evidence="3 4">
    <name type="scientific">Phytophthora rubi</name>
    <dbReference type="NCBI Taxonomy" id="129364"/>
    <lineage>
        <taxon>Eukaryota</taxon>
        <taxon>Sar</taxon>
        <taxon>Stramenopiles</taxon>
        <taxon>Oomycota</taxon>
        <taxon>Peronosporomycetes</taxon>
        <taxon>Peronosporales</taxon>
        <taxon>Peronosporaceae</taxon>
        <taxon>Phytophthora</taxon>
    </lineage>
</organism>
<name>A0A6A3MJ75_9STRA</name>